<evidence type="ECO:0000313" key="3">
    <source>
        <dbReference type="Proteomes" id="UP000799753"/>
    </source>
</evidence>
<feature type="chain" id="PRO_5025460839" evidence="1">
    <location>
        <begin position="19"/>
        <end position="207"/>
    </location>
</feature>
<feature type="signal peptide" evidence="1">
    <location>
        <begin position="1"/>
        <end position="18"/>
    </location>
</feature>
<protein>
    <submittedName>
        <fullName evidence="2">Uncharacterized protein</fullName>
    </submittedName>
</protein>
<dbReference type="PANTHER" id="PTHR39599">
    <property type="entry name" value="GPI-ANCHORED PROTEIN (EUROFUNG)-RELATED-RELATED"/>
    <property type="match status" value="1"/>
</dbReference>
<sequence>MRFSPFHALPVFVSFGFAAPDANPEALPNPDANAIPDADPQTLTNNAPFSGAVYIVDSNGQQVTNANTNYCPNSASVSCGDDISQWGWCCPSGYTCATTSNSNGMIGCCPSGKNCGQTVNVAAASTVTVTVQAQQTQYVQPTTQPVYNGYCSTLTMEGPGLPTTTQGACGTILIVNEGSRDLKAIGYSIGGILMLGHLAIGRMFRWI</sequence>
<evidence type="ECO:0000313" key="2">
    <source>
        <dbReference type="EMBL" id="KAF2643537.1"/>
    </source>
</evidence>
<keyword evidence="3" id="KW-1185">Reference proteome</keyword>
<dbReference type="Proteomes" id="UP000799753">
    <property type="component" value="Unassembled WGS sequence"/>
</dbReference>
<dbReference type="OrthoDB" id="2426396at2759"/>
<keyword evidence="1" id="KW-0732">Signal</keyword>
<dbReference type="AlphaFoldDB" id="A0A6A6S8I5"/>
<organism evidence="2 3">
    <name type="scientific">Massarina eburnea CBS 473.64</name>
    <dbReference type="NCBI Taxonomy" id="1395130"/>
    <lineage>
        <taxon>Eukaryota</taxon>
        <taxon>Fungi</taxon>
        <taxon>Dikarya</taxon>
        <taxon>Ascomycota</taxon>
        <taxon>Pezizomycotina</taxon>
        <taxon>Dothideomycetes</taxon>
        <taxon>Pleosporomycetidae</taxon>
        <taxon>Pleosporales</taxon>
        <taxon>Massarineae</taxon>
        <taxon>Massarinaceae</taxon>
        <taxon>Massarina</taxon>
    </lineage>
</organism>
<evidence type="ECO:0000256" key="1">
    <source>
        <dbReference type="SAM" id="SignalP"/>
    </source>
</evidence>
<proteinExistence type="predicted"/>
<dbReference type="PANTHER" id="PTHR39599:SF1">
    <property type="entry name" value="GPI-ANCHORED PROTEIN (EUROFUNG)"/>
    <property type="match status" value="1"/>
</dbReference>
<name>A0A6A6S8I5_9PLEO</name>
<accession>A0A6A6S8I5</accession>
<dbReference type="EMBL" id="MU006780">
    <property type="protein sequence ID" value="KAF2643537.1"/>
    <property type="molecule type" value="Genomic_DNA"/>
</dbReference>
<reference evidence="2" key="1">
    <citation type="journal article" date="2020" name="Stud. Mycol.">
        <title>101 Dothideomycetes genomes: a test case for predicting lifestyles and emergence of pathogens.</title>
        <authorList>
            <person name="Haridas S."/>
            <person name="Albert R."/>
            <person name="Binder M."/>
            <person name="Bloem J."/>
            <person name="Labutti K."/>
            <person name="Salamov A."/>
            <person name="Andreopoulos B."/>
            <person name="Baker S."/>
            <person name="Barry K."/>
            <person name="Bills G."/>
            <person name="Bluhm B."/>
            <person name="Cannon C."/>
            <person name="Castanera R."/>
            <person name="Culley D."/>
            <person name="Daum C."/>
            <person name="Ezra D."/>
            <person name="Gonzalez J."/>
            <person name="Henrissat B."/>
            <person name="Kuo A."/>
            <person name="Liang C."/>
            <person name="Lipzen A."/>
            <person name="Lutzoni F."/>
            <person name="Magnuson J."/>
            <person name="Mondo S."/>
            <person name="Nolan M."/>
            <person name="Ohm R."/>
            <person name="Pangilinan J."/>
            <person name="Park H.-J."/>
            <person name="Ramirez L."/>
            <person name="Alfaro M."/>
            <person name="Sun H."/>
            <person name="Tritt A."/>
            <person name="Yoshinaga Y."/>
            <person name="Zwiers L.-H."/>
            <person name="Turgeon B."/>
            <person name="Goodwin S."/>
            <person name="Spatafora J."/>
            <person name="Crous P."/>
            <person name="Grigoriev I."/>
        </authorList>
    </citation>
    <scope>NUCLEOTIDE SEQUENCE</scope>
    <source>
        <strain evidence="2">CBS 473.64</strain>
    </source>
</reference>
<gene>
    <name evidence="2" type="ORF">P280DRAFT_255407</name>
</gene>